<dbReference type="GO" id="GO:0016740">
    <property type="term" value="F:transferase activity"/>
    <property type="evidence" value="ECO:0007669"/>
    <property type="project" value="UniProtKB-KW"/>
</dbReference>
<dbReference type="InterPro" id="IPR039498">
    <property type="entry name" value="NTP_transf_5"/>
</dbReference>
<reference evidence="1 2" key="1">
    <citation type="submission" date="2020-02" db="EMBL/GenBank/DDBJ databases">
        <title>Whole-genome analyses of novel actinobacteria.</title>
        <authorList>
            <person name="Sahin N."/>
            <person name="Gencbay T."/>
        </authorList>
    </citation>
    <scope>NUCLEOTIDE SEQUENCE [LARGE SCALE GENOMIC DNA]</scope>
    <source>
        <strain evidence="1 2">HC44</strain>
    </source>
</reference>
<dbReference type="Proteomes" id="UP000472335">
    <property type="component" value="Unassembled WGS sequence"/>
</dbReference>
<accession>A0A6G4VCH7</accession>
<comment type="caution">
    <text evidence="1">The sequence shown here is derived from an EMBL/GenBank/DDBJ whole genome shotgun (WGS) entry which is preliminary data.</text>
</comment>
<protein>
    <submittedName>
        <fullName evidence="1">Nucleotidyltransferase family protein</fullName>
    </submittedName>
</protein>
<gene>
    <name evidence="1" type="ORF">G5C60_30425</name>
</gene>
<evidence type="ECO:0000313" key="2">
    <source>
        <dbReference type="Proteomes" id="UP000472335"/>
    </source>
</evidence>
<proteinExistence type="predicted"/>
<dbReference type="Gene3D" id="3.30.460.40">
    <property type="match status" value="1"/>
</dbReference>
<keyword evidence="1" id="KW-0808">Transferase</keyword>
<dbReference type="EMBL" id="JAAKZY010000116">
    <property type="protein sequence ID" value="NGO11799.1"/>
    <property type="molecule type" value="Genomic_DNA"/>
</dbReference>
<dbReference type="SUPFAM" id="SSF81301">
    <property type="entry name" value="Nucleotidyltransferase"/>
    <property type="match status" value="1"/>
</dbReference>
<dbReference type="AlphaFoldDB" id="A0A6G4VCH7"/>
<keyword evidence="2" id="KW-1185">Reference proteome</keyword>
<organism evidence="1 2">
    <name type="scientific">Streptomyces scabichelini</name>
    <dbReference type="NCBI Taxonomy" id="2711217"/>
    <lineage>
        <taxon>Bacteria</taxon>
        <taxon>Bacillati</taxon>
        <taxon>Actinomycetota</taxon>
        <taxon>Actinomycetes</taxon>
        <taxon>Kitasatosporales</taxon>
        <taxon>Streptomycetaceae</taxon>
        <taxon>Streptomyces</taxon>
    </lineage>
</organism>
<dbReference type="Pfam" id="PF14907">
    <property type="entry name" value="NTP_transf_5"/>
    <property type="match status" value="1"/>
</dbReference>
<sequence length="261" mass="28281">MRWVPVVSGAGIVGDGRHARRMQRLASGNGAAVAQNADDAALDGRRPVTELHLAGGAAEEPRREDVRAEKDLPPDRHQAILEATKQVAAVLKRHGHDFALAGSVAVYAHGGVGNLQHDADFCIRPEDAEEIAATLEEAGLTVYAPPEDWLLKAKCLGQDVDLIFGLAHEPVSTELLGRAMDLSVDSVQMPVLAPTDLLRSLVAAFSEHHCDFGAVLPIARLLREKVDWERIRREFGDAPMPAAFLYLLERLDVIAPQGGHR</sequence>
<dbReference type="InterPro" id="IPR043519">
    <property type="entry name" value="NT_sf"/>
</dbReference>
<evidence type="ECO:0000313" key="1">
    <source>
        <dbReference type="EMBL" id="NGO11799.1"/>
    </source>
</evidence>
<name>A0A6G4VCH7_9ACTN</name>